<feature type="region of interest" description="Disordered" evidence="1">
    <location>
        <begin position="1"/>
        <end position="53"/>
    </location>
</feature>
<feature type="region of interest" description="Disordered" evidence="1">
    <location>
        <begin position="68"/>
        <end position="88"/>
    </location>
</feature>
<gene>
    <name evidence="2" type="ORF">M0R45_016710</name>
</gene>
<feature type="compositionally biased region" description="Basic and acidic residues" evidence="1">
    <location>
        <begin position="30"/>
        <end position="42"/>
    </location>
</feature>
<reference evidence="2 3" key="1">
    <citation type="journal article" date="2023" name="G3 (Bethesda)">
        <title>A chromosome-length genome assembly and annotation of blackberry (Rubus argutus, cv. 'Hillquist').</title>
        <authorList>
            <person name="Bruna T."/>
            <person name="Aryal R."/>
            <person name="Dudchenko O."/>
            <person name="Sargent D.J."/>
            <person name="Mead D."/>
            <person name="Buti M."/>
            <person name="Cavallini A."/>
            <person name="Hytonen T."/>
            <person name="Andres J."/>
            <person name="Pham M."/>
            <person name="Weisz D."/>
            <person name="Mascagni F."/>
            <person name="Usai G."/>
            <person name="Natali L."/>
            <person name="Bassil N."/>
            <person name="Fernandez G.E."/>
            <person name="Lomsadze A."/>
            <person name="Armour M."/>
            <person name="Olukolu B."/>
            <person name="Poorten T."/>
            <person name="Britton C."/>
            <person name="Davik J."/>
            <person name="Ashrafi H."/>
            <person name="Aiden E.L."/>
            <person name="Borodovsky M."/>
            <person name="Worthington M."/>
        </authorList>
    </citation>
    <scope>NUCLEOTIDE SEQUENCE [LARGE SCALE GENOMIC DNA]</scope>
    <source>
        <strain evidence="2">PI 553951</strain>
    </source>
</reference>
<evidence type="ECO:0000313" key="2">
    <source>
        <dbReference type="EMBL" id="KAK9940033.1"/>
    </source>
</evidence>
<sequence>MDSSKKKPPKPKPKPAKNKAPAPVQITAEKILRQARDLHDTAQTRPPKHQINDAAELAEYQSRKRKEFEDQIQRTSGKNLSAWAKYAE</sequence>
<comment type="caution">
    <text evidence="2">The sequence shown here is derived from an EMBL/GenBank/DDBJ whole genome shotgun (WGS) entry which is preliminary data.</text>
</comment>
<accession>A0AAW1XW15</accession>
<name>A0AAW1XW15_RUBAR</name>
<dbReference type="AlphaFoldDB" id="A0AAW1XW15"/>
<keyword evidence="3" id="KW-1185">Reference proteome</keyword>
<evidence type="ECO:0000256" key="1">
    <source>
        <dbReference type="SAM" id="MobiDB-lite"/>
    </source>
</evidence>
<protein>
    <submittedName>
        <fullName evidence="2">Uncharacterized protein</fullName>
    </submittedName>
</protein>
<organism evidence="2 3">
    <name type="scientific">Rubus argutus</name>
    <name type="common">Southern blackberry</name>
    <dbReference type="NCBI Taxonomy" id="59490"/>
    <lineage>
        <taxon>Eukaryota</taxon>
        <taxon>Viridiplantae</taxon>
        <taxon>Streptophyta</taxon>
        <taxon>Embryophyta</taxon>
        <taxon>Tracheophyta</taxon>
        <taxon>Spermatophyta</taxon>
        <taxon>Magnoliopsida</taxon>
        <taxon>eudicotyledons</taxon>
        <taxon>Gunneridae</taxon>
        <taxon>Pentapetalae</taxon>
        <taxon>rosids</taxon>
        <taxon>fabids</taxon>
        <taxon>Rosales</taxon>
        <taxon>Rosaceae</taxon>
        <taxon>Rosoideae</taxon>
        <taxon>Rosoideae incertae sedis</taxon>
        <taxon>Rubus</taxon>
    </lineage>
</organism>
<dbReference type="EMBL" id="JBEDUW010000003">
    <property type="protein sequence ID" value="KAK9940033.1"/>
    <property type="molecule type" value="Genomic_DNA"/>
</dbReference>
<proteinExistence type="predicted"/>
<evidence type="ECO:0000313" key="3">
    <source>
        <dbReference type="Proteomes" id="UP001457282"/>
    </source>
</evidence>
<feature type="compositionally biased region" description="Basic residues" evidence="1">
    <location>
        <begin position="1"/>
        <end position="17"/>
    </location>
</feature>
<dbReference type="Proteomes" id="UP001457282">
    <property type="component" value="Unassembled WGS sequence"/>
</dbReference>